<feature type="compositionally biased region" description="Basic and acidic residues" evidence="1">
    <location>
        <begin position="663"/>
        <end position="694"/>
    </location>
</feature>
<comment type="caution">
    <text evidence="3">The sequence shown here is derived from an EMBL/GenBank/DDBJ whole genome shotgun (WGS) entry which is preliminary data.</text>
</comment>
<proteinExistence type="predicted"/>
<keyword evidence="2" id="KW-0472">Membrane</keyword>
<feature type="region of interest" description="Disordered" evidence="1">
    <location>
        <begin position="1"/>
        <end position="40"/>
    </location>
</feature>
<evidence type="ECO:0000256" key="1">
    <source>
        <dbReference type="SAM" id="MobiDB-lite"/>
    </source>
</evidence>
<gene>
    <name evidence="3" type="ORF">JMJ77_002520</name>
</gene>
<dbReference type="Proteomes" id="UP000699042">
    <property type="component" value="Unassembled WGS sequence"/>
</dbReference>
<evidence type="ECO:0000313" key="3">
    <source>
        <dbReference type="EMBL" id="KAG7051907.1"/>
    </source>
</evidence>
<keyword evidence="2" id="KW-0812">Transmembrane</keyword>
<feature type="compositionally biased region" description="Basic and acidic residues" evidence="1">
    <location>
        <begin position="276"/>
        <end position="286"/>
    </location>
</feature>
<feature type="region of interest" description="Disordered" evidence="1">
    <location>
        <begin position="276"/>
        <end position="316"/>
    </location>
</feature>
<feature type="region of interest" description="Disordered" evidence="1">
    <location>
        <begin position="663"/>
        <end position="700"/>
    </location>
</feature>
<feature type="compositionally biased region" description="Polar residues" evidence="1">
    <location>
        <begin position="290"/>
        <end position="300"/>
    </location>
</feature>
<feature type="region of interest" description="Disordered" evidence="1">
    <location>
        <begin position="916"/>
        <end position="937"/>
    </location>
</feature>
<evidence type="ECO:0000256" key="2">
    <source>
        <dbReference type="SAM" id="Phobius"/>
    </source>
</evidence>
<organism evidence="3 4">
    <name type="scientific">Colletotrichum scovillei</name>
    <dbReference type="NCBI Taxonomy" id="1209932"/>
    <lineage>
        <taxon>Eukaryota</taxon>
        <taxon>Fungi</taxon>
        <taxon>Dikarya</taxon>
        <taxon>Ascomycota</taxon>
        <taxon>Pezizomycotina</taxon>
        <taxon>Sordariomycetes</taxon>
        <taxon>Hypocreomycetidae</taxon>
        <taxon>Glomerellales</taxon>
        <taxon>Glomerellaceae</taxon>
        <taxon>Colletotrichum</taxon>
        <taxon>Colletotrichum acutatum species complex</taxon>
    </lineage>
</organism>
<accession>A0A9P7R9S2</accession>
<name>A0A9P7R9S2_9PEZI</name>
<keyword evidence="4" id="KW-1185">Reference proteome</keyword>
<reference evidence="3" key="1">
    <citation type="submission" date="2021-05" db="EMBL/GenBank/DDBJ databases">
        <title>Comparative genomics of three Colletotrichum scovillei strains and genetic complementation revealed genes involved fungal growth and virulence on chili pepper.</title>
        <authorList>
            <person name="Hsieh D.-K."/>
            <person name="Chuang S.-C."/>
            <person name="Chen C.-Y."/>
            <person name="Chao Y.-T."/>
            <person name="Lu M.-Y.J."/>
            <person name="Lee M.-H."/>
            <person name="Shih M.-C."/>
        </authorList>
    </citation>
    <scope>NUCLEOTIDE SEQUENCE</scope>
    <source>
        <strain evidence="3">Coll-153</strain>
    </source>
</reference>
<keyword evidence="2" id="KW-1133">Transmembrane helix</keyword>
<dbReference type="EMBL" id="JAESDN010000004">
    <property type="protein sequence ID" value="KAG7051907.1"/>
    <property type="molecule type" value="Genomic_DNA"/>
</dbReference>
<feature type="transmembrane region" description="Helical" evidence="2">
    <location>
        <begin position="1540"/>
        <end position="1562"/>
    </location>
</feature>
<feature type="transmembrane region" description="Helical" evidence="2">
    <location>
        <begin position="1418"/>
        <end position="1436"/>
    </location>
</feature>
<evidence type="ECO:0000313" key="4">
    <source>
        <dbReference type="Proteomes" id="UP000699042"/>
    </source>
</evidence>
<feature type="transmembrane region" description="Helical" evidence="2">
    <location>
        <begin position="1386"/>
        <end position="1406"/>
    </location>
</feature>
<feature type="compositionally biased region" description="Polar residues" evidence="1">
    <location>
        <begin position="927"/>
        <end position="936"/>
    </location>
</feature>
<protein>
    <submittedName>
        <fullName evidence="3">Mg2+ transporter zinc transport protein</fullName>
    </submittedName>
</protein>
<sequence>MRTRLGSSDDEVKPSLQAADMSDHESGRPTLASDEPVIPEPQFFWEADDVPAEDSDLFQSCINRPPRDPKLKHEVFQPKKDQVSNWSSAPNPECDASFGDDGVTATVNAYGDLMQFSSFLGVGHSGVFSADHRIIDEPYWVRDRAEQLLKMRQDRDREELIYGLRVPNITPEKCQAVGYVHDRWPRYEFDDGNLKVTMQWMVHEKTVLQQCIIANNGVDEVDVPIRFARGIHIRDLDYLDRSFRFNENEGKHDQLQTLGPNGYGWVLVHPFKHGTVNKDEKDDPEAFRPNSRSTTVSQIGTKAMDSSAPPSPAPEQPDAVAVVVSIFLDGKAVRWETGNDSRHGDGVTELSVKSLKQNGLFEVVTAYKMTHLTRSKAKWDSFLIPPAWADVSKHLASVSFTAFRLSDHIKPPKDMEEEQSKGFIDRLMRYTSSTRDTQLHGLPKDSSINHIDFVVRRNLEHILSVCVIPFPKSSETKEMAGVVLTCGDVSGHRVCSSASFFAFSFLLEIAKYLHAIEKPSPEDPYKSLKRRIYSVCRSHLKWLLEAGLTEENVFAANYWPTGRIMLADTESESFMPSNSFTDTPFQLMKASAFTSLYRSNDDLDLARRVIRRVAPAWLGTLHKFDKRSSHVWPHAQDEGCNKYRLNEHVWIWRALQTIEDDRRRTTDTKNLPDDGGDNHGEASKAGREYQRDNDVTQGNHIASEEEKLYRQFGSDGIQRDILRRFTAENDVSKKRMLATTRSSRETRFLLHASDTALLYGIEWNFFLQKLVDEVWDNTIEAQVHHNENSETGWDNSTRYALAIMMGARNMSLNKKSPKDLVKSAFDVLFRSTSPNGLFYGQLDGTTKEPALFGRERDRDFYFHATFEIPYILLTHCWRIEYRFKEVSEKDPEISQIRSATKTTDPRLFNDVVERMQQQPKHQEHRSPTTQAATSQIGEAPKRLKVTAMKKSVPFNSLIDQSSIVDLEEEWLYNYPYFLGNTSCAPEGFNEEAKKLLMPAERNRSGTIVAKAAEGYFEALNKYPEVLIAAGIRLPDPFFRSISRKAWVVDIRKQKNLSKRERAHRDEPSDKLYHKQLWNALSQPRTAEIAKKRLVWLPDANTETALICYISSPPDEQPAMSHFFDCHSHFENQFLEETTMVLNTWMSELHLSFYRMVEKNHVQLRGIPELVMKEVPGSTDKRLARAAMGFRISGDFFDRYWTCHLIEYIPGHVVKDSSEGPENKPWGEQGWRQRKVLELHLFDRILKEIVRSTKEIFEAVIDELGDKGGTMSFSTLSSVEYFSSSARWQSCQQLLQDMEKDISEVLSTVAKWETREKDRGQERPRWTRNDERKYRGFIGKMQAATNSSIRELQNCRNNIRSQKAQLISYQQQSRDTLSLIDAENVRLFTYVTVVFLPIGFAASVFSMSETPPRDVLKPMIICSVVALALTIVALVNAKKVLTAINSYSYSKMRNSQLSSTDEIQGKMERRLPTHEQEIAKVGGTGKENQKRGDVDARHEMERSSSFSGHLRFWLAYILIDLPAQQVSRAYGVMEGPESTYWVTYVHVIIGFMVLPVLLVARLFQHLLYNVMDLSQLAWGRCKLYIVSAEPKPYDLNRHWLTNTMRVHRPLEGKLMEVNKRLSDLRVSKGQPSGDETSLPREA</sequence>